<accession>A0A016UDG6</accession>
<sequence length="69" mass="7845">MSNSLVAMAFARNVCESRYRHFGVPVYLWSFESPRRILEAALTEIFVSEISLNLEVFKDAKLMGSDETA</sequence>
<dbReference type="EMBL" id="JARK01001380">
    <property type="protein sequence ID" value="EYC13374.1"/>
    <property type="molecule type" value="Genomic_DNA"/>
</dbReference>
<name>A0A016UDG6_9BILA</name>
<keyword evidence="2" id="KW-1185">Reference proteome</keyword>
<dbReference type="Proteomes" id="UP000024635">
    <property type="component" value="Unassembled WGS sequence"/>
</dbReference>
<evidence type="ECO:0000313" key="1">
    <source>
        <dbReference type="EMBL" id="EYC13374.1"/>
    </source>
</evidence>
<gene>
    <name evidence="1" type="primary">Acey_s0044.g952</name>
    <name evidence="1" type="ORF">Y032_0044g952</name>
</gene>
<proteinExistence type="predicted"/>
<protein>
    <submittedName>
        <fullName evidence="1">Uncharacterized protein</fullName>
    </submittedName>
</protein>
<reference evidence="2" key="1">
    <citation type="journal article" date="2015" name="Nat. Genet.">
        <title>The genome and transcriptome of the zoonotic hookworm Ancylostoma ceylanicum identify infection-specific gene families.</title>
        <authorList>
            <person name="Schwarz E.M."/>
            <person name="Hu Y."/>
            <person name="Antoshechkin I."/>
            <person name="Miller M.M."/>
            <person name="Sternberg P.W."/>
            <person name="Aroian R.V."/>
        </authorList>
    </citation>
    <scope>NUCLEOTIDE SEQUENCE</scope>
    <source>
        <strain evidence="2">HY135</strain>
    </source>
</reference>
<organism evidence="1 2">
    <name type="scientific">Ancylostoma ceylanicum</name>
    <dbReference type="NCBI Taxonomy" id="53326"/>
    <lineage>
        <taxon>Eukaryota</taxon>
        <taxon>Metazoa</taxon>
        <taxon>Ecdysozoa</taxon>
        <taxon>Nematoda</taxon>
        <taxon>Chromadorea</taxon>
        <taxon>Rhabditida</taxon>
        <taxon>Rhabditina</taxon>
        <taxon>Rhabditomorpha</taxon>
        <taxon>Strongyloidea</taxon>
        <taxon>Ancylostomatidae</taxon>
        <taxon>Ancylostomatinae</taxon>
        <taxon>Ancylostoma</taxon>
    </lineage>
</organism>
<comment type="caution">
    <text evidence="1">The sequence shown here is derived from an EMBL/GenBank/DDBJ whole genome shotgun (WGS) entry which is preliminary data.</text>
</comment>
<evidence type="ECO:0000313" key="2">
    <source>
        <dbReference type="Proteomes" id="UP000024635"/>
    </source>
</evidence>
<dbReference type="AlphaFoldDB" id="A0A016UDG6"/>